<organism evidence="1 2">
    <name type="scientific">Denticeps clupeoides</name>
    <name type="common">denticle herring</name>
    <dbReference type="NCBI Taxonomy" id="299321"/>
    <lineage>
        <taxon>Eukaryota</taxon>
        <taxon>Metazoa</taxon>
        <taxon>Chordata</taxon>
        <taxon>Craniata</taxon>
        <taxon>Vertebrata</taxon>
        <taxon>Euteleostomi</taxon>
        <taxon>Actinopterygii</taxon>
        <taxon>Neopterygii</taxon>
        <taxon>Teleostei</taxon>
        <taxon>Clupei</taxon>
        <taxon>Clupeiformes</taxon>
        <taxon>Denticipitoidei</taxon>
        <taxon>Denticipitidae</taxon>
        <taxon>Denticeps</taxon>
    </lineage>
</organism>
<dbReference type="PANTHER" id="PTHR28601">
    <property type="entry name" value="COILED-COIL DOMAIN-CONTAINING PROTEIN 24"/>
    <property type="match status" value="1"/>
</dbReference>
<name>A0AAY4ANU0_9TELE</name>
<dbReference type="Pfam" id="PF15669">
    <property type="entry name" value="CCDC24"/>
    <property type="match status" value="1"/>
</dbReference>
<accession>A0AAY4ANU0</accession>
<reference evidence="1" key="3">
    <citation type="submission" date="2025-09" db="UniProtKB">
        <authorList>
            <consortium name="Ensembl"/>
        </authorList>
    </citation>
    <scope>IDENTIFICATION</scope>
</reference>
<evidence type="ECO:0000313" key="2">
    <source>
        <dbReference type="Proteomes" id="UP000694580"/>
    </source>
</evidence>
<dbReference type="Proteomes" id="UP000694580">
    <property type="component" value="Chromosome 4"/>
</dbReference>
<evidence type="ECO:0000313" key="1">
    <source>
        <dbReference type="Ensembl" id="ENSDCDP00010010518.1"/>
    </source>
</evidence>
<dbReference type="GeneTree" id="ENSGT00940000167115"/>
<reference evidence="1" key="2">
    <citation type="submission" date="2025-08" db="UniProtKB">
        <authorList>
            <consortium name="Ensembl"/>
        </authorList>
    </citation>
    <scope>IDENTIFICATION</scope>
</reference>
<protein>
    <submittedName>
        <fullName evidence="1">Uncharacterized protein</fullName>
    </submittedName>
</protein>
<dbReference type="PANTHER" id="PTHR28601:SF1">
    <property type="entry name" value="COILED-COIL DOMAIN-CONTAINING PROTEIN 24"/>
    <property type="match status" value="1"/>
</dbReference>
<keyword evidence="2" id="KW-1185">Reference proteome</keyword>
<proteinExistence type="predicted"/>
<reference evidence="1 2" key="1">
    <citation type="submission" date="2020-06" db="EMBL/GenBank/DDBJ databases">
        <authorList>
            <consortium name="Wellcome Sanger Institute Data Sharing"/>
        </authorList>
    </citation>
    <scope>NUCLEOTIDE SEQUENCE [LARGE SCALE GENOMIC DNA]</scope>
</reference>
<dbReference type="InterPro" id="IPR031367">
    <property type="entry name" value="CCDC24"/>
</dbReference>
<sequence>MEGYHRQRSLWKVVVENVPEPELGEVRAIVGGGLLDQYTELYAEVEMLEEICRDLEVSSTGADVLKPLRSPLTDPPVTKELLRAELQLLLFTIRERAARQGRDPDVAVSCYSPTVVSYALSRCSSPGSQRETPSRSSSRLSVGSCCEAEIEAMKNKLNVSSIEEVVSHLKSVLEDDYEALKREVQYLQVCCGYILIPKMS</sequence>
<dbReference type="AlphaFoldDB" id="A0AAY4ANU0"/>
<dbReference type="Ensembl" id="ENSDCDT00010011021.1">
    <property type="protein sequence ID" value="ENSDCDP00010010518.1"/>
    <property type="gene ID" value="ENSDCDG00010004661.1"/>
</dbReference>